<dbReference type="Gramene" id="MELO3C018883.2.1">
    <property type="protein sequence ID" value="MELO3C018883.2.1"/>
    <property type="gene ID" value="MELO3C018883.2"/>
</dbReference>
<dbReference type="EnsemblPlants" id="MELO3C018883.2.1">
    <property type="protein sequence ID" value="MELO3C018883.2.1"/>
    <property type="gene ID" value="MELO3C018883.2"/>
</dbReference>
<proteinExistence type="predicted"/>
<evidence type="ECO:0000313" key="2">
    <source>
        <dbReference type="EnsemblPlants" id="MELO3C018883.2.1"/>
    </source>
</evidence>
<dbReference type="AlphaFoldDB" id="A0A9I9DIM1"/>
<sequence length="80" mass="9513">MTEEIEMRFMRRLPCHHCENQYQSSLFNDNQYQSSLFNDNQYQSSSITSDGTVEEEEKTESGGNLTLNPKMIFRRERRKA</sequence>
<evidence type="ECO:0000256" key="1">
    <source>
        <dbReference type="SAM" id="MobiDB-lite"/>
    </source>
</evidence>
<reference evidence="2" key="1">
    <citation type="submission" date="2023-03" db="UniProtKB">
        <authorList>
            <consortium name="EnsemblPlants"/>
        </authorList>
    </citation>
    <scope>IDENTIFICATION</scope>
</reference>
<feature type="compositionally biased region" description="Polar residues" evidence="1">
    <location>
        <begin position="37"/>
        <end position="51"/>
    </location>
</feature>
<feature type="region of interest" description="Disordered" evidence="1">
    <location>
        <begin position="37"/>
        <end position="80"/>
    </location>
</feature>
<name>A0A9I9DIM1_CUCME</name>
<accession>A0A9I9DIM1</accession>
<organism evidence="2">
    <name type="scientific">Cucumis melo</name>
    <name type="common">Muskmelon</name>
    <dbReference type="NCBI Taxonomy" id="3656"/>
    <lineage>
        <taxon>Eukaryota</taxon>
        <taxon>Viridiplantae</taxon>
        <taxon>Streptophyta</taxon>
        <taxon>Embryophyta</taxon>
        <taxon>Tracheophyta</taxon>
        <taxon>Spermatophyta</taxon>
        <taxon>Magnoliopsida</taxon>
        <taxon>eudicotyledons</taxon>
        <taxon>Gunneridae</taxon>
        <taxon>Pentapetalae</taxon>
        <taxon>rosids</taxon>
        <taxon>fabids</taxon>
        <taxon>Cucurbitales</taxon>
        <taxon>Cucurbitaceae</taxon>
        <taxon>Benincaseae</taxon>
        <taxon>Cucumis</taxon>
    </lineage>
</organism>
<protein>
    <submittedName>
        <fullName evidence="2">Uncharacterized protein</fullName>
    </submittedName>
</protein>